<dbReference type="Proteomes" id="UP000003163">
    <property type="component" value="Unassembled WGS sequence"/>
</dbReference>
<organism evidence="2 3">
    <name type="scientific">Edhazardia aedis (strain USNM 41457)</name>
    <name type="common">Microsporidian parasite</name>
    <dbReference type="NCBI Taxonomy" id="1003232"/>
    <lineage>
        <taxon>Eukaryota</taxon>
        <taxon>Fungi</taxon>
        <taxon>Fungi incertae sedis</taxon>
        <taxon>Microsporidia</taxon>
        <taxon>Edhazardia</taxon>
    </lineage>
</organism>
<feature type="compositionally biased region" description="Basic and acidic residues" evidence="1">
    <location>
        <begin position="363"/>
        <end position="376"/>
    </location>
</feature>
<sequence>MKAFQTSALIKSTEKNYWLLSQTLLSNLLNIISIGFQICKMIKKSYKGIKIIVILILYTTQKDISPDKVNKKVVIMSETSKKHVSYNKKTSSFGLEEKKNDENIIPYLFIKKDDVDKGFLLMFKDKNTEEEVYICFSASKMKLYPCKNTIPKGRLWRVKKKGDGYMIKSGKKTGVLLWQTKYCLIDTGVLNIAKCDQKDKKQYWNVDRYVESESTDSKDKDNKDEKKEEDKNRESDINESDDTSSFENKKLNLSKIETEKIDEFEKEDLLKLTNNTSSLEKLEEQIDNNIESSEEELSAKTIDNKKEYFQVQILKSGILRTFDEAQKLNIMRGISDVFDKIKSYQHSYKKTQQQNSSFNHSSSKFEEKIKKNDNKSLSKSKQKSSSSKKDSMFYSAGGSFGIIENQSKKSALSDYMASADYNTRYLNCPIPSNFNPIKAAATNLLANIDSYISKRYSNEISTDLCKPNPVNIYKTIDKLQNKTNDKRLRKGLNALKDVLKEYQESDDSSF</sequence>
<name>J9DMQ7_EDHAE</name>
<feature type="region of interest" description="Disordered" evidence="1">
    <location>
        <begin position="214"/>
        <end position="245"/>
    </location>
</feature>
<reference evidence="3" key="2">
    <citation type="submission" date="2015-07" db="EMBL/GenBank/DDBJ databases">
        <title>Contrasting host-pathogen interactions and genome evolution in two generalist and specialist microsporidian pathogens of mosquitoes.</title>
        <authorList>
            <consortium name="The Broad Institute Genomics Platform"/>
            <consortium name="The Broad Institute Genome Sequencing Center for Infectious Disease"/>
            <person name="Cuomo C.A."/>
            <person name="Sanscrainte N.D."/>
            <person name="Goldberg J.M."/>
            <person name="Heiman D."/>
            <person name="Young S."/>
            <person name="Zeng Q."/>
            <person name="Becnel J.J."/>
            <person name="Birren B.W."/>
        </authorList>
    </citation>
    <scope>NUCLEOTIDE SEQUENCE [LARGE SCALE GENOMIC DNA]</scope>
    <source>
        <strain evidence="3">USNM 41457</strain>
    </source>
</reference>
<evidence type="ECO:0000313" key="3">
    <source>
        <dbReference type="Proteomes" id="UP000003163"/>
    </source>
</evidence>
<dbReference type="InParanoid" id="J9DMQ7"/>
<comment type="caution">
    <text evidence="2">The sequence shown here is derived from an EMBL/GenBank/DDBJ whole genome shotgun (WGS) entry which is preliminary data.</text>
</comment>
<feature type="region of interest" description="Disordered" evidence="1">
    <location>
        <begin position="349"/>
        <end position="391"/>
    </location>
</feature>
<dbReference type="EMBL" id="AFBI03000029">
    <property type="protein sequence ID" value="EJW03865.1"/>
    <property type="molecule type" value="Genomic_DNA"/>
</dbReference>
<feature type="compositionally biased region" description="Basic and acidic residues" evidence="1">
    <location>
        <begin position="214"/>
        <end position="236"/>
    </location>
</feature>
<dbReference type="AlphaFoldDB" id="J9DMQ7"/>
<dbReference type="PROSITE" id="PS50231">
    <property type="entry name" value="RICIN_B_LECTIN"/>
    <property type="match status" value="1"/>
</dbReference>
<dbReference type="VEuPathDB" id="MicrosporidiaDB:EDEG_01864"/>
<evidence type="ECO:0000313" key="2">
    <source>
        <dbReference type="EMBL" id="EJW03865.1"/>
    </source>
</evidence>
<feature type="compositionally biased region" description="Low complexity" evidence="1">
    <location>
        <begin position="353"/>
        <end position="362"/>
    </location>
</feature>
<accession>J9DMQ7</accession>
<evidence type="ECO:0000256" key="1">
    <source>
        <dbReference type="SAM" id="MobiDB-lite"/>
    </source>
</evidence>
<reference evidence="2 3" key="1">
    <citation type="submission" date="2011-08" db="EMBL/GenBank/DDBJ databases">
        <authorList>
            <person name="Liu Z.J."/>
            <person name="Shi F.L."/>
            <person name="Lu J.Q."/>
            <person name="Li M."/>
            <person name="Wang Z.L."/>
        </authorList>
    </citation>
    <scope>NUCLEOTIDE SEQUENCE [LARGE SCALE GENOMIC DNA]</scope>
    <source>
        <strain evidence="2 3">USNM 41457</strain>
    </source>
</reference>
<keyword evidence="3" id="KW-1185">Reference proteome</keyword>
<proteinExistence type="predicted"/>
<protein>
    <submittedName>
        <fullName evidence="2">Uncharacterized protein</fullName>
    </submittedName>
</protein>
<gene>
    <name evidence="2" type="ORF">EDEG_01864</name>
</gene>
<dbReference type="HOGENOM" id="CLU_534209_0_0_1"/>